<evidence type="ECO:0000256" key="9">
    <source>
        <dbReference type="SAM" id="MobiDB-lite"/>
    </source>
</evidence>
<evidence type="ECO:0000259" key="11">
    <source>
        <dbReference type="PROSITE" id="PS51194"/>
    </source>
</evidence>
<dbReference type="InterPro" id="IPR055367">
    <property type="entry name" value="WH4_Lhr"/>
</dbReference>
<proteinExistence type="predicted"/>
<name>A0A7Y9RVF0_9ACTN</name>
<feature type="compositionally biased region" description="Basic and acidic residues" evidence="9">
    <location>
        <begin position="308"/>
        <end position="329"/>
    </location>
</feature>
<evidence type="ECO:0000313" key="12">
    <source>
        <dbReference type="EMBL" id="NYG57337.1"/>
    </source>
</evidence>
<keyword evidence="3 12" id="KW-0378">Hydrolase</keyword>
<evidence type="ECO:0000256" key="2">
    <source>
        <dbReference type="ARBA" id="ARBA00022763"/>
    </source>
</evidence>
<reference evidence="12 13" key="1">
    <citation type="submission" date="2020-07" db="EMBL/GenBank/DDBJ databases">
        <title>Sequencing the genomes of 1000 actinobacteria strains.</title>
        <authorList>
            <person name="Klenk H.-P."/>
        </authorList>
    </citation>
    <scope>NUCLEOTIDE SEQUENCE [LARGE SCALE GENOMIC DNA]</scope>
    <source>
        <strain evidence="12 13">DSM 23819</strain>
    </source>
</reference>
<dbReference type="GO" id="GO:0005524">
    <property type="term" value="F:ATP binding"/>
    <property type="evidence" value="ECO:0007669"/>
    <property type="project" value="UniProtKB-KW"/>
</dbReference>
<organism evidence="12 13">
    <name type="scientific">Nocardioides daedukensis</name>
    <dbReference type="NCBI Taxonomy" id="634462"/>
    <lineage>
        <taxon>Bacteria</taxon>
        <taxon>Bacillati</taxon>
        <taxon>Actinomycetota</taxon>
        <taxon>Actinomycetes</taxon>
        <taxon>Propionibacteriales</taxon>
        <taxon>Nocardioidaceae</taxon>
        <taxon>Nocardioides</taxon>
    </lineage>
</organism>
<keyword evidence="6" id="KW-0238">DNA-binding</keyword>
<dbReference type="InterPro" id="IPR013701">
    <property type="entry name" value="Lhr-like_DEAD/DEAH_assoc"/>
</dbReference>
<dbReference type="Pfam" id="PF23236">
    <property type="entry name" value="WHD_2nd_Lhr"/>
    <property type="match status" value="1"/>
</dbReference>
<evidence type="ECO:0000256" key="3">
    <source>
        <dbReference type="ARBA" id="ARBA00022801"/>
    </source>
</evidence>
<dbReference type="GO" id="GO:0016887">
    <property type="term" value="F:ATP hydrolysis activity"/>
    <property type="evidence" value="ECO:0007669"/>
    <property type="project" value="TreeGrafter"/>
</dbReference>
<dbReference type="GO" id="GO:0004386">
    <property type="term" value="F:helicase activity"/>
    <property type="evidence" value="ECO:0007669"/>
    <property type="project" value="UniProtKB-KW"/>
</dbReference>
<evidence type="ECO:0000313" key="13">
    <source>
        <dbReference type="Proteomes" id="UP000540656"/>
    </source>
</evidence>
<dbReference type="Pfam" id="PF00271">
    <property type="entry name" value="Helicase_C"/>
    <property type="match status" value="1"/>
</dbReference>
<keyword evidence="5" id="KW-0067">ATP-binding</keyword>
<keyword evidence="13" id="KW-1185">Reference proteome</keyword>
<feature type="region of interest" description="Disordered" evidence="9">
    <location>
        <begin position="1298"/>
        <end position="1336"/>
    </location>
</feature>
<keyword evidence="8" id="KW-0413">Isomerase</keyword>
<dbReference type="Pfam" id="PF23235">
    <property type="entry name" value="WHD_3rd_Lhr"/>
    <property type="match status" value="1"/>
</dbReference>
<dbReference type="InterPro" id="IPR003593">
    <property type="entry name" value="AAA+_ATPase"/>
</dbReference>
<feature type="compositionally biased region" description="Polar residues" evidence="9">
    <location>
        <begin position="350"/>
        <end position="371"/>
    </location>
</feature>
<dbReference type="Pfam" id="PF23234">
    <property type="entry name" value="WHD_4th_Lhr"/>
    <property type="match status" value="1"/>
</dbReference>
<evidence type="ECO:0000256" key="7">
    <source>
        <dbReference type="ARBA" id="ARBA00023204"/>
    </source>
</evidence>
<gene>
    <name evidence="12" type="ORF">BJ980_000260</name>
</gene>
<evidence type="ECO:0000256" key="4">
    <source>
        <dbReference type="ARBA" id="ARBA00022806"/>
    </source>
</evidence>
<evidence type="ECO:0000256" key="5">
    <source>
        <dbReference type="ARBA" id="ARBA00022840"/>
    </source>
</evidence>
<dbReference type="EC" id="3.6.4.-" evidence="12"/>
<dbReference type="PANTHER" id="PTHR47962:SF5">
    <property type="entry name" value="ATP-DEPENDENT HELICASE LHR-RELATED"/>
    <property type="match status" value="1"/>
</dbReference>
<feature type="domain" description="Helicase ATP-binding" evidence="10">
    <location>
        <begin position="30"/>
        <end position="222"/>
    </location>
</feature>
<dbReference type="PROSITE" id="PS51192">
    <property type="entry name" value="HELICASE_ATP_BIND_1"/>
    <property type="match status" value="1"/>
</dbReference>
<feature type="domain" description="Helicase C-terminal" evidence="11">
    <location>
        <begin position="269"/>
        <end position="490"/>
    </location>
</feature>
<dbReference type="InterPro" id="IPR014001">
    <property type="entry name" value="Helicase_ATP-bd"/>
</dbReference>
<dbReference type="InterPro" id="IPR045628">
    <property type="entry name" value="Lhr_WH_dom"/>
</dbReference>
<dbReference type="InterPro" id="IPR027417">
    <property type="entry name" value="P-loop_NTPase"/>
</dbReference>
<dbReference type="InterPro" id="IPR001650">
    <property type="entry name" value="Helicase_C-like"/>
</dbReference>
<dbReference type="EMBL" id="JACCAA010000001">
    <property type="protein sequence ID" value="NYG57337.1"/>
    <property type="molecule type" value="Genomic_DNA"/>
</dbReference>
<dbReference type="Pfam" id="PF19306">
    <property type="entry name" value="WHD_Lhr"/>
    <property type="match status" value="1"/>
</dbReference>
<dbReference type="GO" id="GO:0006281">
    <property type="term" value="P:DNA repair"/>
    <property type="evidence" value="ECO:0007669"/>
    <property type="project" value="UniProtKB-KW"/>
</dbReference>
<keyword evidence="1" id="KW-0547">Nucleotide-binding</keyword>
<dbReference type="RefSeq" id="WP_179500630.1">
    <property type="nucleotide sequence ID" value="NZ_JACCAA010000001.1"/>
</dbReference>
<dbReference type="SMART" id="SM00490">
    <property type="entry name" value="HELICc"/>
    <property type="match status" value="1"/>
</dbReference>
<sequence>MAALEQFSEPTRAWFSAAFAEPTPAQDGAWTSIGAGHHSLVVAPTGSGKTLSAFLWSIDRLLTSEPIDKKHRCRVLYVSPLKALAVDVERNLRAPLTGIRHTADRLGTTTREVTIGLRSGDTSAADRRRLVTTPPDIMITTPESLFLMLTSQAREALRGVETVILDEVHAVAGSKRGAHLALSLERLDELLDKPAQRIGLSATVRPLDEVARYLGGSRPVEIVAPASEKTWDLKVVVPVEDMAQIGQVIEDDLEGPASSAPSRSSIWPHVEERVVDLIEQHRSTIVFANSRRLAERLTARLNEIATERAEARDHARDLVRDQARDHAASGEELAPPDPDESEHAADDTETSTAHSSFTTGRPSAVEAQSGTSTGAATIIAKAHHGSVSKEQRAAIEDDLKRGRIPAVVATSSLELGIDMGAVDLVIQIESPPSVASALQRVGRAGHQVGETSRGVLFPKHRGDLAQTAVAVERMRSGAIESLRVPTNPLDVLAQQVVAATALDEWDVDEFFALARRTASFAALPRSAFDATLDLLSGRYPSDEFAELRPRIVWDRVTGRITGRPGAQRLAVTSGGTIPDRGMFGVFLVGEKVNRVGELDEEMVYESRVGDIFALGATSWRIEDITHDRVLVTPAPGIPGRLPFWKGDTLGRPAELGEAIGRFTRDLGALTPAKAVSLAREQGLDDWAAGNLVGYLTEQREATSVLPSDTTVLVERFRDELGDWRLVVHSPYGTPVHAPWALAINARLRERYGVEASAVASDDGIVLRIPDTDAEPPSGDIVVFATDEIEDLVTTEVGGSALFASRFRECAARALLLPRRDPGRRSPLWQQRQRSAQLLEVAVKYPSFPIVLEAVREVLQDVYDLPSLVTLLGRIDRREIRVIDVATQRPSPYAQSLLFGYVAQFVYEGDSPIAERRAAALTLDQGLLAELLGRAELRELLDPDVLTEVEAELQRLAPDRRARDAEGVADLLRLLGPLTVGQVAERSVDGADVTSWLESLSDVRRVVEVRMAGELRWTAIEDVARLRDGLGVPVPPGTPDVFTEPVEDPLGDLVARYARTHGPFTTADAAAHLGVGVAVARQTLLRLAGSGRVLEGEFRPHGSGDEWCEAEVLRKLRRRSLARLRKEAEPVEPEVLGRFLPQWQHLSTAQTRGNLRGIDGVLSAIEQLAGCPVPASALEPLVLSTRVSDYEPSMLDELTATGEVVWSGHGVLPGSDGWVSLHLADQAPLTLPEPTDLELGDDHQAVLDALAPGGAWFFRQLGQVVGSTNDAALASALWDLVWAGRVTNDTLAPLRALTSTGTPAHRSRRAAPRVSTSRGRPVRGRAAMPSRSGPPATAGRWALLPELDLDPTRRVHAKAESLLERHGIVTRGAVAAERVPGGFAGVYKVLSAFEETGRCRRGYFVAGLGAAQFGSAGAVDRLRTYVDLPDGNKPFAVALAATDPANPFGAALAWPERTTEEAGHRPGRKAGAMVVLVDGALALYVERGGRTLLTFTDSLDRLGPACTALAEAVRRGALGRLTVEKADGTALLGDASTPLRQALQDAGFVATPRGLRIRA</sequence>
<dbReference type="InterPro" id="IPR055369">
    <property type="entry name" value="WH2_Lhr"/>
</dbReference>
<dbReference type="PANTHER" id="PTHR47962">
    <property type="entry name" value="ATP-DEPENDENT HELICASE LHR-RELATED-RELATED"/>
    <property type="match status" value="1"/>
</dbReference>
<evidence type="ECO:0000259" key="10">
    <source>
        <dbReference type="PROSITE" id="PS51192"/>
    </source>
</evidence>
<dbReference type="Gene3D" id="3.40.50.300">
    <property type="entry name" value="P-loop containing nucleotide triphosphate hydrolases"/>
    <property type="match status" value="2"/>
</dbReference>
<dbReference type="SMART" id="SM00382">
    <property type="entry name" value="AAA"/>
    <property type="match status" value="1"/>
</dbReference>
<evidence type="ECO:0000256" key="8">
    <source>
        <dbReference type="ARBA" id="ARBA00023235"/>
    </source>
</evidence>
<dbReference type="InterPro" id="IPR055368">
    <property type="entry name" value="WH3_Lhr"/>
</dbReference>
<evidence type="ECO:0000256" key="6">
    <source>
        <dbReference type="ARBA" id="ARBA00023125"/>
    </source>
</evidence>
<dbReference type="InterPro" id="IPR011545">
    <property type="entry name" value="DEAD/DEAH_box_helicase_dom"/>
</dbReference>
<dbReference type="Pfam" id="PF00270">
    <property type="entry name" value="DEAD"/>
    <property type="match status" value="1"/>
</dbReference>
<keyword evidence="7" id="KW-0234">DNA repair</keyword>
<accession>A0A7Y9RVF0</accession>
<comment type="caution">
    <text evidence="12">The sequence shown here is derived from an EMBL/GenBank/DDBJ whole genome shotgun (WGS) entry which is preliminary data.</text>
</comment>
<keyword evidence="4 12" id="KW-0347">Helicase</keyword>
<feature type="region of interest" description="Disordered" evidence="9">
    <location>
        <begin position="308"/>
        <end position="371"/>
    </location>
</feature>
<dbReference type="Pfam" id="PF08494">
    <property type="entry name" value="DEAD_assoc"/>
    <property type="match status" value="1"/>
</dbReference>
<dbReference type="PROSITE" id="PS51194">
    <property type="entry name" value="HELICASE_CTER"/>
    <property type="match status" value="1"/>
</dbReference>
<dbReference type="InterPro" id="IPR052511">
    <property type="entry name" value="ATP-dep_Helicase"/>
</dbReference>
<dbReference type="SUPFAM" id="SSF52540">
    <property type="entry name" value="P-loop containing nucleoside triphosphate hydrolases"/>
    <property type="match status" value="1"/>
</dbReference>
<keyword evidence="2" id="KW-0227">DNA damage</keyword>
<protein>
    <submittedName>
        <fullName evidence="12">ATP-dependent Lhr-like helicase</fullName>
        <ecNumber evidence="12">3.6.4.-</ecNumber>
    </submittedName>
</protein>
<evidence type="ECO:0000256" key="1">
    <source>
        <dbReference type="ARBA" id="ARBA00022741"/>
    </source>
</evidence>
<dbReference type="SMART" id="SM00487">
    <property type="entry name" value="DEXDc"/>
    <property type="match status" value="1"/>
</dbReference>
<dbReference type="GO" id="GO:0003677">
    <property type="term" value="F:DNA binding"/>
    <property type="evidence" value="ECO:0007669"/>
    <property type="project" value="UniProtKB-KW"/>
</dbReference>
<dbReference type="Proteomes" id="UP000540656">
    <property type="component" value="Unassembled WGS sequence"/>
</dbReference>